<keyword evidence="8" id="KW-1185">Reference proteome</keyword>
<dbReference type="Ensembl" id="ENSPMGT00000009705.1">
    <property type="protein sequence ID" value="ENSPMGP00000009114.1"/>
    <property type="gene ID" value="ENSPMGG00000007537.1"/>
</dbReference>
<dbReference type="CDD" id="cd00041">
    <property type="entry name" value="CUB"/>
    <property type="match status" value="2"/>
</dbReference>
<proteinExistence type="predicted"/>
<reference evidence="7" key="2">
    <citation type="submission" date="2025-09" db="UniProtKB">
        <authorList>
            <consortium name="Ensembl"/>
        </authorList>
    </citation>
    <scope>IDENTIFICATION</scope>
</reference>
<evidence type="ECO:0000313" key="7">
    <source>
        <dbReference type="Ensembl" id="ENSPMGP00000009114.1"/>
    </source>
</evidence>
<keyword evidence="1" id="KW-0732">Signal</keyword>
<dbReference type="Gene3D" id="2.60.120.290">
    <property type="entry name" value="Spermadhesin, CUB domain"/>
    <property type="match status" value="2"/>
</dbReference>
<dbReference type="InterPro" id="IPR051659">
    <property type="entry name" value="Serine_Protease_S1-Domain"/>
</dbReference>
<reference evidence="7" key="1">
    <citation type="submission" date="2025-08" db="UniProtKB">
        <authorList>
            <consortium name="Ensembl"/>
        </authorList>
    </citation>
    <scope>IDENTIFICATION</scope>
</reference>
<protein>
    <recommendedName>
        <fullName evidence="6">CUB domain-containing protein</fullName>
    </recommendedName>
</protein>
<dbReference type="PROSITE" id="PS01180">
    <property type="entry name" value="CUB"/>
    <property type="match status" value="2"/>
</dbReference>
<dbReference type="STRING" id="409849.ENSPMGP00000009114"/>
<evidence type="ECO:0000256" key="4">
    <source>
        <dbReference type="ARBA" id="ARBA00023180"/>
    </source>
</evidence>
<evidence type="ECO:0000256" key="3">
    <source>
        <dbReference type="ARBA" id="ARBA00023157"/>
    </source>
</evidence>
<keyword evidence="2" id="KW-0677">Repeat</keyword>
<sequence length="237" mass="26193">YPGNYPPSRDCFWSVTVDPGLLITFAFGVLSLETHPDCHYDYLEVRDGLLPEDPLLGRYCSTSSPPPVVTTGPNAWIHFHSDSIVSDRGFHITYTTSPSTGIIISPNWPNNYAHNRQCIYLIRLPQGEKVALNFTHMNLESHSNCNFDYVEVRDGLQETAPLIGRYCGDVVPAPLQSSSNSMWIRFRSDSSVTRAGFRAVYTVGECVSSMCWGASVLVSLCPLSTSLTLPGMNFGCV</sequence>
<dbReference type="InterPro" id="IPR035914">
    <property type="entry name" value="Sperma_CUB_dom_sf"/>
</dbReference>
<dbReference type="PANTHER" id="PTHR24254">
    <property type="entry name" value="PROTHROMBIN"/>
    <property type="match status" value="1"/>
</dbReference>
<feature type="domain" description="CUB" evidence="6">
    <location>
        <begin position="1"/>
        <end position="83"/>
    </location>
</feature>
<comment type="caution">
    <text evidence="5">Lacks conserved residue(s) required for the propagation of feature annotation.</text>
</comment>
<feature type="domain" description="CUB" evidence="6">
    <location>
        <begin position="88"/>
        <end position="204"/>
    </location>
</feature>
<dbReference type="AlphaFoldDB" id="A0A3B3ZXH0"/>
<dbReference type="FunFam" id="2.60.120.290:FF:000013">
    <property type="entry name" value="Membrane frizzled-related protein"/>
    <property type="match status" value="2"/>
</dbReference>
<dbReference type="Pfam" id="PF00431">
    <property type="entry name" value="CUB"/>
    <property type="match status" value="2"/>
</dbReference>
<keyword evidence="3" id="KW-1015">Disulfide bond</keyword>
<dbReference type="InterPro" id="IPR000859">
    <property type="entry name" value="CUB_dom"/>
</dbReference>
<evidence type="ECO:0000256" key="1">
    <source>
        <dbReference type="ARBA" id="ARBA00022729"/>
    </source>
</evidence>
<evidence type="ECO:0000259" key="6">
    <source>
        <dbReference type="PROSITE" id="PS01180"/>
    </source>
</evidence>
<accession>A0A3B3ZXH0</accession>
<name>A0A3B3ZXH0_9GOBI</name>
<dbReference type="SUPFAM" id="SSF49854">
    <property type="entry name" value="Spermadhesin, CUB domain"/>
    <property type="match status" value="2"/>
</dbReference>
<dbReference type="Proteomes" id="UP000261520">
    <property type="component" value="Unplaced"/>
</dbReference>
<evidence type="ECO:0000256" key="2">
    <source>
        <dbReference type="ARBA" id="ARBA00022737"/>
    </source>
</evidence>
<dbReference type="SMART" id="SM00042">
    <property type="entry name" value="CUB"/>
    <property type="match status" value="2"/>
</dbReference>
<evidence type="ECO:0000256" key="5">
    <source>
        <dbReference type="PROSITE-ProRule" id="PRU00059"/>
    </source>
</evidence>
<evidence type="ECO:0000313" key="8">
    <source>
        <dbReference type="Proteomes" id="UP000261520"/>
    </source>
</evidence>
<dbReference type="PANTHER" id="PTHR24254:SF6">
    <property type="entry name" value="CUBILIN"/>
    <property type="match status" value="1"/>
</dbReference>
<organism evidence="7 8">
    <name type="scientific">Periophthalmus magnuspinnatus</name>
    <dbReference type="NCBI Taxonomy" id="409849"/>
    <lineage>
        <taxon>Eukaryota</taxon>
        <taxon>Metazoa</taxon>
        <taxon>Chordata</taxon>
        <taxon>Craniata</taxon>
        <taxon>Vertebrata</taxon>
        <taxon>Euteleostomi</taxon>
        <taxon>Actinopterygii</taxon>
        <taxon>Neopterygii</taxon>
        <taxon>Teleostei</taxon>
        <taxon>Neoteleostei</taxon>
        <taxon>Acanthomorphata</taxon>
        <taxon>Gobiaria</taxon>
        <taxon>Gobiiformes</taxon>
        <taxon>Gobioidei</taxon>
        <taxon>Gobiidae</taxon>
        <taxon>Oxudercinae</taxon>
        <taxon>Periophthalmus</taxon>
    </lineage>
</organism>
<keyword evidence="4" id="KW-0325">Glycoprotein</keyword>